<keyword evidence="1 3" id="KW-0819">tRNA processing</keyword>
<dbReference type="RefSeq" id="WP_058963116.1">
    <property type="nucleotide sequence ID" value="NZ_CABKVM010000013.1"/>
</dbReference>
<dbReference type="GO" id="GO:0006400">
    <property type="term" value="P:tRNA modification"/>
    <property type="evidence" value="ECO:0007669"/>
    <property type="project" value="UniProtKB-UniRule"/>
</dbReference>
<keyword evidence="2 3" id="KW-0694">RNA-binding</keyword>
<sequence>MRLAGIITEYDPFHAGHAWQLRRARELGAQVIAVCMSEDLTQRGSAALLPPAVRAAAALDAGADLVIGLPNPCAVQSAEGFAAAGVAALSALPGLDSLVFGAETPDTDALMETARVLCSPEFDRTVKQLAGQGMAFAAARAAAAGSLHPCAREILAHPNNNLGVEYCKAILRQGSSLVPVPVQRTGAQHGQQTPGEEGFASASYLRGLWRRQGVQALAPYVPAAALERYQKAAAQGQDLDGRAFSVAVLSRLRAMDPARLAAARGAAEGLEHRLAAAVRCAPDLESLYAAMKTKRYAHARLRRYALCAALGYGPDLPQTPPYLHVLAANRAGLSLLKGAALPADTSLAALEKKSEAARQMARAHAAGADLAALCRRIPGPMGSSYTQKPCLITGGSGNNF</sequence>
<keyword evidence="3" id="KW-0963">Cytoplasm</keyword>
<comment type="function">
    <text evidence="3">Catalyzes the formation of N(4)-acetylcytidine (ac(4)C) at the wobble position of elongator tRNA(Met), using acetate and ATP as substrates. First activates an acetate ion to form acetyladenylate (Ac-AMP) and then transfers the acetyl group to tRNA to form ac(4)C34.</text>
</comment>
<dbReference type="GO" id="GO:0016879">
    <property type="term" value="F:ligase activity, forming carbon-nitrogen bonds"/>
    <property type="evidence" value="ECO:0007669"/>
    <property type="project" value="UniProtKB-UniRule"/>
</dbReference>
<dbReference type="GeneID" id="97379958"/>
<feature type="binding site" evidence="3">
    <location>
        <position position="184"/>
    </location>
    <ligand>
        <name>ATP</name>
        <dbReference type="ChEBI" id="CHEBI:30616"/>
    </ligand>
</feature>
<keyword evidence="3" id="KW-0820">tRNA-binding</keyword>
<evidence type="ECO:0000256" key="1">
    <source>
        <dbReference type="ARBA" id="ARBA00022694"/>
    </source>
</evidence>
<dbReference type="SUPFAM" id="SSF52374">
    <property type="entry name" value="Nucleotidylyl transferase"/>
    <property type="match status" value="1"/>
</dbReference>
<dbReference type="PANTHER" id="PTHR37825">
    <property type="entry name" value="TRNA(MET) CYTIDINE ACETATE LIGASE"/>
    <property type="match status" value="1"/>
</dbReference>
<dbReference type="Gene3D" id="3.40.50.620">
    <property type="entry name" value="HUPs"/>
    <property type="match status" value="1"/>
</dbReference>
<dbReference type="Proteomes" id="UP000295184">
    <property type="component" value="Unassembled WGS sequence"/>
</dbReference>
<keyword evidence="4" id="KW-0808">Transferase</keyword>
<name>A0A4R1QMY2_9FIRM</name>
<comment type="similarity">
    <text evidence="3">Belongs to the TmcAL family.</text>
</comment>
<dbReference type="InterPro" id="IPR004821">
    <property type="entry name" value="Cyt_trans-like"/>
</dbReference>
<comment type="caution">
    <text evidence="4">The sequence shown here is derived from an EMBL/GenBank/DDBJ whole genome shotgun (WGS) entry which is preliminary data.</text>
</comment>
<dbReference type="PANTHER" id="PTHR37825:SF1">
    <property type="entry name" value="TRNA(MET) CYTIDINE ACETATE LIGASE"/>
    <property type="match status" value="1"/>
</dbReference>
<dbReference type="InterPro" id="IPR008513">
    <property type="entry name" value="tRNA(Met)_cyd_acetate_ligase"/>
</dbReference>
<evidence type="ECO:0000313" key="5">
    <source>
        <dbReference type="Proteomes" id="UP000295184"/>
    </source>
</evidence>
<feature type="binding site" evidence="3">
    <location>
        <position position="101"/>
    </location>
    <ligand>
        <name>ATP</name>
        <dbReference type="ChEBI" id="CHEBI:30616"/>
    </ligand>
</feature>
<dbReference type="GO" id="GO:0005737">
    <property type="term" value="C:cytoplasm"/>
    <property type="evidence" value="ECO:0007669"/>
    <property type="project" value="UniProtKB-SubCell"/>
</dbReference>
<dbReference type="HAMAP" id="MF_01539">
    <property type="entry name" value="TmcAL"/>
    <property type="match status" value="1"/>
</dbReference>
<evidence type="ECO:0000256" key="3">
    <source>
        <dbReference type="HAMAP-Rule" id="MF_01539"/>
    </source>
</evidence>
<comment type="subcellular location">
    <subcellularLocation>
        <location evidence="3">Cytoplasm</location>
    </subcellularLocation>
</comment>
<evidence type="ECO:0000256" key="2">
    <source>
        <dbReference type="ARBA" id="ARBA00022884"/>
    </source>
</evidence>
<reference evidence="4 5" key="1">
    <citation type="submission" date="2019-03" db="EMBL/GenBank/DDBJ databases">
        <title>Genomic Encyclopedia of Type Strains, Phase IV (KMG-IV): sequencing the most valuable type-strain genomes for metagenomic binning, comparative biology and taxonomic classification.</title>
        <authorList>
            <person name="Goeker M."/>
        </authorList>
    </citation>
    <scope>NUCLEOTIDE SEQUENCE [LARGE SCALE GENOMIC DNA]</scope>
    <source>
        <strain evidence="4 5">DSM 100451</strain>
    </source>
</reference>
<dbReference type="GO" id="GO:0000049">
    <property type="term" value="F:tRNA binding"/>
    <property type="evidence" value="ECO:0007669"/>
    <property type="project" value="UniProtKB-KW"/>
</dbReference>
<comment type="caution">
    <text evidence="3">Lacks conserved residue(s) required for the propagation of feature annotation.</text>
</comment>
<dbReference type="AlphaFoldDB" id="A0A4R1QMY2"/>
<feature type="binding site" evidence="3">
    <location>
        <position position="159"/>
    </location>
    <ligand>
        <name>ATP</name>
        <dbReference type="ChEBI" id="CHEBI:30616"/>
    </ligand>
</feature>
<dbReference type="STRING" id="1650663.GCA_001486665_00606"/>
<dbReference type="GO" id="GO:0016740">
    <property type="term" value="F:transferase activity"/>
    <property type="evidence" value="ECO:0007669"/>
    <property type="project" value="UniProtKB-KW"/>
</dbReference>
<keyword evidence="3" id="KW-0547">Nucleotide-binding</keyword>
<protein>
    <recommendedName>
        <fullName evidence="3">tRNA(Met) cytidine acetate ligase</fullName>
        <ecNumber evidence="3">6.3.4.-</ecNumber>
    </recommendedName>
</protein>
<organism evidence="4 5">
    <name type="scientific">Allofournierella massiliensis</name>
    <dbReference type="NCBI Taxonomy" id="1650663"/>
    <lineage>
        <taxon>Bacteria</taxon>
        <taxon>Bacillati</taxon>
        <taxon>Bacillota</taxon>
        <taxon>Clostridia</taxon>
        <taxon>Eubacteriales</taxon>
        <taxon>Oscillospiraceae</taxon>
        <taxon>Allofournierella</taxon>
    </lineage>
</organism>
<proteinExistence type="inferred from homology"/>
<comment type="catalytic activity">
    <reaction evidence="3">
        <text>cytidine(34) in elongator tRNA(Met) + acetate + ATP = N(4)-acetylcytidine(34) in elongator tRNA(Met) + AMP + diphosphate</text>
        <dbReference type="Rhea" id="RHEA:58144"/>
        <dbReference type="Rhea" id="RHEA-COMP:10693"/>
        <dbReference type="Rhea" id="RHEA-COMP:10694"/>
        <dbReference type="ChEBI" id="CHEBI:30089"/>
        <dbReference type="ChEBI" id="CHEBI:30616"/>
        <dbReference type="ChEBI" id="CHEBI:33019"/>
        <dbReference type="ChEBI" id="CHEBI:74900"/>
        <dbReference type="ChEBI" id="CHEBI:82748"/>
        <dbReference type="ChEBI" id="CHEBI:456215"/>
    </reaction>
</comment>
<dbReference type="InterPro" id="IPR014729">
    <property type="entry name" value="Rossmann-like_a/b/a_fold"/>
</dbReference>
<dbReference type="NCBIfam" id="TIGR00125">
    <property type="entry name" value="cyt_tran_rel"/>
    <property type="match status" value="1"/>
</dbReference>
<keyword evidence="3" id="KW-0067">ATP-binding</keyword>
<evidence type="ECO:0000313" key="4">
    <source>
        <dbReference type="EMBL" id="TCL55088.1"/>
    </source>
</evidence>
<feature type="binding site" evidence="3">
    <location>
        <begin position="7"/>
        <end position="20"/>
    </location>
    <ligand>
        <name>ATP</name>
        <dbReference type="ChEBI" id="CHEBI:30616"/>
    </ligand>
</feature>
<dbReference type="OrthoDB" id="9769796at2"/>
<keyword evidence="3" id="KW-0436">Ligase</keyword>
<dbReference type="Pfam" id="PF05636">
    <property type="entry name" value="HIGH_NTase1"/>
    <property type="match status" value="1"/>
</dbReference>
<dbReference type="EC" id="6.3.4.-" evidence="3"/>
<gene>
    <name evidence="3" type="primary">tmcAL</name>
    <name evidence="4" type="ORF">EDD77_11830</name>
</gene>
<dbReference type="GO" id="GO:0005524">
    <property type="term" value="F:ATP binding"/>
    <property type="evidence" value="ECO:0007669"/>
    <property type="project" value="UniProtKB-KW"/>
</dbReference>
<dbReference type="EMBL" id="SLUM01000018">
    <property type="protein sequence ID" value="TCL55088.1"/>
    <property type="molecule type" value="Genomic_DNA"/>
</dbReference>
<accession>A0A4R1QMY2</accession>